<evidence type="ECO:0000313" key="4">
    <source>
        <dbReference type="EMBL" id="MFC0545802.1"/>
    </source>
</evidence>
<dbReference type="Gene3D" id="1.10.10.60">
    <property type="entry name" value="Homeodomain-like"/>
    <property type="match status" value="1"/>
</dbReference>
<protein>
    <submittedName>
        <fullName evidence="4">TetR/AcrR family transcriptional regulator</fullName>
    </submittedName>
</protein>
<dbReference type="InterPro" id="IPR001647">
    <property type="entry name" value="HTH_TetR"/>
</dbReference>
<dbReference type="PROSITE" id="PS50977">
    <property type="entry name" value="HTH_TETR_2"/>
    <property type="match status" value="2"/>
</dbReference>
<dbReference type="InterPro" id="IPR050109">
    <property type="entry name" value="HTH-type_TetR-like_transc_reg"/>
</dbReference>
<name>A0ABV6N0F4_9PSEU</name>
<dbReference type="PRINTS" id="PR00455">
    <property type="entry name" value="HTHTETR"/>
</dbReference>
<evidence type="ECO:0000256" key="1">
    <source>
        <dbReference type="ARBA" id="ARBA00023125"/>
    </source>
</evidence>
<feature type="domain" description="HTH tetR-type" evidence="3">
    <location>
        <begin position="188"/>
        <end position="248"/>
    </location>
</feature>
<sequence>MVIRPRDRRQQVLAAAAGLFWQHGFHRVGMSDIAAEVGIGASALYRHFRGKDDLLAAVVDESLDRLEAVLAAAPLDVSGTLLAVSSVVLARREFGVLWDREGWHLSVEQRRAVRRRLRLGVERVALPLPDQGLLRARAITALMASVSYHRYDVTAAELSDIASALIAVPLPLDREPSPLDGSDPQPVVSRREAVLVAASRLFAAHGSSAVSIADIGEAAGIAAPTVYNHFASKQELLVAALSRGTESMWLSLHHVLRTASGPSSALTRALDAYFSFATANPDLVRLLLAEVLTADTLDRSRREYTLELSALLQRARPELSVDLAGTRVLGAIGIINALTQVPDLRGRPEIATFAHAALWS</sequence>
<dbReference type="Gene3D" id="1.10.357.10">
    <property type="entry name" value="Tetracycline Repressor, domain 2"/>
    <property type="match status" value="2"/>
</dbReference>
<keyword evidence="1 2" id="KW-0238">DNA-binding</keyword>
<dbReference type="SUPFAM" id="SSF46689">
    <property type="entry name" value="Homeodomain-like"/>
    <property type="match status" value="2"/>
</dbReference>
<organism evidence="4 5">
    <name type="scientific">Kutzneria chonburiensis</name>
    <dbReference type="NCBI Taxonomy" id="1483604"/>
    <lineage>
        <taxon>Bacteria</taxon>
        <taxon>Bacillati</taxon>
        <taxon>Actinomycetota</taxon>
        <taxon>Actinomycetes</taxon>
        <taxon>Pseudonocardiales</taxon>
        <taxon>Pseudonocardiaceae</taxon>
        <taxon>Kutzneria</taxon>
    </lineage>
</organism>
<dbReference type="RefSeq" id="WP_273943665.1">
    <property type="nucleotide sequence ID" value="NZ_CP097263.1"/>
</dbReference>
<evidence type="ECO:0000256" key="2">
    <source>
        <dbReference type="PROSITE-ProRule" id="PRU00335"/>
    </source>
</evidence>
<dbReference type="PANTHER" id="PTHR30055:SF237">
    <property type="entry name" value="TRANSCRIPTIONAL REPRESSOR MCE3R"/>
    <property type="match status" value="1"/>
</dbReference>
<dbReference type="PANTHER" id="PTHR30055">
    <property type="entry name" value="HTH-TYPE TRANSCRIPTIONAL REGULATOR RUTR"/>
    <property type="match status" value="1"/>
</dbReference>
<evidence type="ECO:0000313" key="5">
    <source>
        <dbReference type="Proteomes" id="UP001589810"/>
    </source>
</evidence>
<dbReference type="InterPro" id="IPR009057">
    <property type="entry name" value="Homeodomain-like_sf"/>
</dbReference>
<feature type="domain" description="HTH tetR-type" evidence="3">
    <location>
        <begin position="6"/>
        <end position="66"/>
    </location>
</feature>
<dbReference type="Proteomes" id="UP001589810">
    <property type="component" value="Unassembled WGS sequence"/>
</dbReference>
<proteinExistence type="predicted"/>
<keyword evidence="5" id="KW-1185">Reference proteome</keyword>
<dbReference type="Pfam" id="PF00440">
    <property type="entry name" value="TetR_N"/>
    <property type="match status" value="2"/>
</dbReference>
<comment type="caution">
    <text evidence="4">The sequence shown here is derived from an EMBL/GenBank/DDBJ whole genome shotgun (WGS) entry which is preliminary data.</text>
</comment>
<gene>
    <name evidence="4" type="ORF">ACFFH7_30095</name>
</gene>
<feature type="DNA-binding region" description="H-T-H motif" evidence="2">
    <location>
        <begin position="29"/>
        <end position="48"/>
    </location>
</feature>
<reference evidence="4 5" key="1">
    <citation type="submission" date="2024-09" db="EMBL/GenBank/DDBJ databases">
        <authorList>
            <person name="Sun Q."/>
            <person name="Mori K."/>
        </authorList>
    </citation>
    <scope>NUCLEOTIDE SEQUENCE [LARGE SCALE GENOMIC DNA]</scope>
    <source>
        <strain evidence="4 5">TBRC 1432</strain>
    </source>
</reference>
<accession>A0ABV6N0F4</accession>
<dbReference type="InterPro" id="IPR023772">
    <property type="entry name" value="DNA-bd_HTH_TetR-type_CS"/>
</dbReference>
<dbReference type="PROSITE" id="PS01081">
    <property type="entry name" value="HTH_TETR_1"/>
    <property type="match status" value="1"/>
</dbReference>
<feature type="DNA-binding region" description="H-T-H motif" evidence="2">
    <location>
        <begin position="211"/>
        <end position="230"/>
    </location>
</feature>
<dbReference type="EMBL" id="JBHLUD010000010">
    <property type="protein sequence ID" value="MFC0545802.1"/>
    <property type="molecule type" value="Genomic_DNA"/>
</dbReference>
<evidence type="ECO:0000259" key="3">
    <source>
        <dbReference type="PROSITE" id="PS50977"/>
    </source>
</evidence>